<organism evidence="1 2">
    <name type="scientific">Tabrizicola piscis</name>
    <dbReference type="NCBI Taxonomy" id="2494374"/>
    <lineage>
        <taxon>Bacteria</taxon>
        <taxon>Pseudomonadati</taxon>
        <taxon>Pseudomonadota</taxon>
        <taxon>Alphaproteobacteria</taxon>
        <taxon>Rhodobacterales</taxon>
        <taxon>Paracoccaceae</taxon>
        <taxon>Tabrizicola</taxon>
    </lineage>
</organism>
<evidence type="ECO:0000313" key="2">
    <source>
        <dbReference type="Proteomes" id="UP000282002"/>
    </source>
</evidence>
<dbReference type="Proteomes" id="UP000282002">
    <property type="component" value="Chromosome"/>
</dbReference>
<dbReference type="EMBL" id="CP034328">
    <property type="protein sequence ID" value="AZL59230.1"/>
    <property type="molecule type" value="Genomic_DNA"/>
</dbReference>
<sequence length="340" mass="38882">MTGPAALWQAYRLRLRRRFLLARAVRRRRQLTAVVDRTAAITPGDVLCFLCIRNEAPRLPFLLDHNRRLGIRHFLIVDNASTDGTADLLRDQPDVSLWQTAASYKAARFGMDWLTWLMLRHGHGHWCLTLDADEILIYPYWQTRPLSALTNWLDRQGRRSFGALTVDMYPAGPVSQTDHQPGDNPLDHLPFFDGGNYQVQVQPRMGNLWVQGGARARAFFGQSPRRAPTLNKTPLVRWHWRYAYVTSTHALLPPHLNRVYDTEGGELTSGVLLHTKFLPEIIDRSVEEKARGEHFNDGAQYAAYYDRLTADPVLHCAASTRYTGWRQMEALGLLSRGGWI</sequence>
<accession>A0A3S8U6S9</accession>
<dbReference type="InterPro" id="IPR029044">
    <property type="entry name" value="Nucleotide-diphossugar_trans"/>
</dbReference>
<protein>
    <submittedName>
        <fullName evidence="1">Glycosyltransferase family 2 protein</fullName>
    </submittedName>
</protein>
<proteinExistence type="predicted"/>
<name>A0A3S8U6S9_9RHOB</name>
<dbReference type="Pfam" id="PF13704">
    <property type="entry name" value="Glyco_tranf_2_4"/>
    <property type="match status" value="1"/>
</dbReference>
<gene>
    <name evidence="1" type="ORF">EI545_10480</name>
</gene>
<keyword evidence="2" id="KW-1185">Reference proteome</keyword>
<evidence type="ECO:0000313" key="1">
    <source>
        <dbReference type="EMBL" id="AZL59230.1"/>
    </source>
</evidence>
<reference evidence="1 2" key="1">
    <citation type="submission" date="2018-12" db="EMBL/GenBank/DDBJ databases">
        <title>Complete genome sequencing of Tabrizicola sp. K13M18.</title>
        <authorList>
            <person name="Bae J.-W."/>
        </authorList>
    </citation>
    <scope>NUCLEOTIDE SEQUENCE [LARGE SCALE GENOMIC DNA]</scope>
    <source>
        <strain evidence="1 2">K13M18</strain>
    </source>
</reference>
<dbReference type="GO" id="GO:0016740">
    <property type="term" value="F:transferase activity"/>
    <property type="evidence" value="ECO:0007669"/>
    <property type="project" value="UniProtKB-KW"/>
</dbReference>
<dbReference type="SUPFAM" id="SSF53448">
    <property type="entry name" value="Nucleotide-diphospho-sugar transferases"/>
    <property type="match status" value="1"/>
</dbReference>
<dbReference type="OrthoDB" id="3010234at2"/>
<dbReference type="KEGG" id="taw:EI545_10480"/>
<dbReference type="AlphaFoldDB" id="A0A3S8U6S9"/>
<dbReference type="Gene3D" id="3.90.550.10">
    <property type="entry name" value="Spore Coat Polysaccharide Biosynthesis Protein SpsA, Chain A"/>
    <property type="match status" value="1"/>
</dbReference>
<keyword evidence="1" id="KW-0808">Transferase</keyword>
<dbReference type="RefSeq" id="WP_125325425.1">
    <property type="nucleotide sequence ID" value="NZ_CP034328.1"/>
</dbReference>